<evidence type="ECO:0000256" key="4">
    <source>
        <dbReference type="ARBA" id="ARBA00022729"/>
    </source>
</evidence>
<dbReference type="FunFam" id="3.40.630.10:FF:000088">
    <property type="entry name" value="Peptidase M20"/>
    <property type="match status" value="1"/>
</dbReference>
<proteinExistence type="predicted"/>
<dbReference type="InterPro" id="IPR007484">
    <property type="entry name" value="Peptidase_M28"/>
</dbReference>
<dbReference type="GO" id="GO:0046872">
    <property type="term" value="F:metal ion binding"/>
    <property type="evidence" value="ECO:0007669"/>
    <property type="project" value="UniProtKB-KW"/>
</dbReference>
<dbReference type="STRING" id="1317117.ATO7_12823"/>
<keyword evidence="10" id="KW-1185">Reference proteome</keyword>
<dbReference type="Gene3D" id="3.40.630.10">
    <property type="entry name" value="Zn peptidases"/>
    <property type="match status" value="1"/>
</dbReference>
<protein>
    <submittedName>
        <fullName evidence="9">Aminopeptidase</fullName>
    </submittedName>
</protein>
<keyword evidence="6" id="KW-0862">Zinc</keyword>
<evidence type="ECO:0000256" key="7">
    <source>
        <dbReference type="SAM" id="MobiDB-lite"/>
    </source>
</evidence>
<evidence type="ECO:0000256" key="3">
    <source>
        <dbReference type="ARBA" id="ARBA00022723"/>
    </source>
</evidence>
<feature type="region of interest" description="Disordered" evidence="7">
    <location>
        <begin position="557"/>
        <end position="577"/>
    </location>
</feature>
<keyword evidence="2" id="KW-0645">Protease</keyword>
<evidence type="ECO:0000313" key="9">
    <source>
        <dbReference type="EMBL" id="ORE86180.1"/>
    </source>
</evidence>
<dbReference type="AlphaFoldDB" id="A0A1Y1SC04"/>
<keyword evidence="1 9" id="KW-0031">Aminopeptidase</keyword>
<keyword evidence="3" id="KW-0479">Metal-binding</keyword>
<gene>
    <name evidence="9" type="ORF">ATO7_12823</name>
</gene>
<evidence type="ECO:0000259" key="8">
    <source>
        <dbReference type="Pfam" id="PF04389"/>
    </source>
</evidence>
<dbReference type="SUPFAM" id="SSF53187">
    <property type="entry name" value="Zn-dependent exopeptidases"/>
    <property type="match status" value="1"/>
</dbReference>
<dbReference type="SUPFAM" id="SSF52025">
    <property type="entry name" value="PA domain"/>
    <property type="match status" value="1"/>
</dbReference>
<sequence>MAVDNVAGHNKPSFWNASPMSKILALAVLSLLTGCSTVNHLVQSPLRWVGLADSAAPGIDQARLAKHIETLASDRYEGRQPGTPGETHSVNYLTEAFAAAGAEPGHPDGGYVQNVPLVGLTAQTDVGMQINGKPLPLTLQSDVVASTRRVEKLVRVRKSPLVFVGYGVQAPEYDWDDYKGMDMRGKTLLMLVNDPQIPDPAAADGLDAQRFKGRAMTYYGRWTYKYEIAAKLGAAAVLVIHETGPAGYPWGVVSDGMGQEHFTLDAANGNSDKVAVNGWIRDTTVRRLMSAAGLDFDQLKAAAVRDDFTPVSLPGQASFQIRNRIRKVQSANVVARIEGSQKPDELIVFTAHWDHLGRDRSLNGDQIFNGAVDNATGTAGLIELAQAFAANPAERSVLLLAVTAEEQGLLGAAHYAANPLYPLGQTVANINMDAMNVWGRTEDVVLVGKGQNTLEDDLAAAAHGQGRTVVDERTPEKGFYFRSDHFEFAKRGVPALYARSGTRFVGRDADFGARMQQQYIANDYHQVSDEVKDDWDLSGLVQDLQLLEAVARRVAAAPGTPQWKTGSEFSRPATRHP</sequence>
<reference evidence="9 10" key="1">
    <citation type="submission" date="2013-04" db="EMBL/GenBank/DDBJ databases">
        <title>Oceanococcus atlanticus 22II-S10r2 Genome Sequencing.</title>
        <authorList>
            <person name="Lai Q."/>
            <person name="Li G."/>
            <person name="Shao Z."/>
        </authorList>
    </citation>
    <scope>NUCLEOTIDE SEQUENCE [LARGE SCALE GENOMIC DNA]</scope>
    <source>
        <strain evidence="9 10">22II-S10r2</strain>
    </source>
</reference>
<dbReference type="GO" id="GO:0006508">
    <property type="term" value="P:proteolysis"/>
    <property type="evidence" value="ECO:0007669"/>
    <property type="project" value="UniProtKB-KW"/>
</dbReference>
<dbReference type="Proteomes" id="UP000192342">
    <property type="component" value="Unassembled WGS sequence"/>
</dbReference>
<evidence type="ECO:0000256" key="6">
    <source>
        <dbReference type="ARBA" id="ARBA00022833"/>
    </source>
</evidence>
<keyword evidence="5" id="KW-0378">Hydrolase</keyword>
<evidence type="ECO:0000256" key="2">
    <source>
        <dbReference type="ARBA" id="ARBA00022670"/>
    </source>
</evidence>
<name>A0A1Y1SC04_9GAMM</name>
<dbReference type="EMBL" id="AQQV01000003">
    <property type="protein sequence ID" value="ORE86180.1"/>
    <property type="molecule type" value="Genomic_DNA"/>
</dbReference>
<dbReference type="PANTHER" id="PTHR12147">
    <property type="entry name" value="METALLOPEPTIDASE M28 FAMILY MEMBER"/>
    <property type="match status" value="1"/>
</dbReference>
<evidence type="ECO:0000256" key="1">
    <source>
        <dbReference type="ARBA" id="ARBA00022438"/>
    </source>
</evidence>
<evidence type="ECO:0000256" key="5">
    <source>
        <dbReference type="ARBA" id="ARBA00022801"/>
    </source>
</evidence>
<keyword evidence="4" id="KW-0732">Signal</keyword>
<dbReference type="Gene3D" id="3.50.30.30">
    <property type="match status" value="1"/>
</dbReference>
<dbReference type="InterPro" id="IPR045175">
    <property type="entry name" value="M28_fam"/>
</dbReference>
<feature type="domain" description="Peptidase M28" evidence="8">
    <location>
        <begin position="332"/>
        <end position="544"/>
    </location>
</feature>
<organism evidence="9 10">
    <name type="scientific">Oceanococcus atlanticus</name>
    <dbReference type="NCBI Taxonomy" id="1317117"/>
    <lineage>
        <taxon>Bacteria</taxon>
        <taxon>Pseudomonadati</taxon>
        <taxon>Pseudomonadota</taxon>
        <taxon>Gammaproteobacteria</taxon>
        <taxon>Chromatiales</taxon>
        <taxon>Oceanococcaceae</taxon>
        <taxon>Oceanococcus</taxon>
    </lineage>
</organism>
<dbReference type="GO" id="GO:0004177">
    <property type="term" value="F:aminopeptidase activity"/>
    <property type="evidence" value="ECO:0007669"/>
    <property type="project" value="UniProtKB-KW"/>
</dbReference>
<dbReference type="GO" id="GO:0008235">
    <property type="term" value="F:metalloexopeptidase activity"/>
    <property type="evidence" value="ECO:0007669"/>
    <property type="project" value="InterPro"/>
</dbReference>
<dbReference type="InterPro" id="IPR046450">
    <property type="entry name" value="PA_dom_sf"/>
</dbReference>
<accession>A0A1Y1SC04</accession>
<evidence type="ECO:0000313" key="10">
    <source>
        <dbReference type="Proteomes" id="UP000192342"/>
    </source>
</evidence>
<dbReference type="PANTHER" id="PTHR12147:SF56">
    <property type="entry name" value="AMINOPEPTIDASE YDR415C-RELATED"/>
    <property type="match status" value="1"/>
</dbReference>
<dbReference type="Pfam" id="PF04389">
    <property type="entry name" value="Peptidase_M28"/>
    <property type="match status" value="1"/>
</dbReference>
<comment type="caution">
    <text evidence="9">The sequence shown here is derived from an EMBL/GenBank/DDBJ whole genome shotgun (WGS) entry which is preliminary data.</text>
</comment>